<protein>
    <recommendedName>
        <fullName evidence="4">Long-chain-fatty-acid--CoA ligase</fullName>
    </recommendedName>
</protein>
<dbReference type="EMBL" id="WKFB01000184">
    <property type="protein sequence ID" value="KAF6732604.1"/>
    <property type="molecule type" value="Genomic_DNA"/>
</dbReference>
<dbReference type="PANTHER" id="PTHR43107:SF4">
    <property type="entry name" value="LONG-CHAIN FATTY ACID TRANSPORT PROTEIN 2"/>
    <property type="match status" value="1"/>
</dbReference>
<evidence type="ECO:0000256" key="3">
    <source>
        <dbReference type="ARBA" id="ARBA00036527"/>
    </source>
</evidence>
<dbReference type="SUPFAM" id="SSF56801">
    <property type="entry name" value="Acetyl-CoA synthetase-like"/>
    <property type="match status" value="1"/>
</dbReference>
<name>A0A834CNZ2_ORYME</name>
<proteinExistence type="inferred from homology"/>
<comment type="similarity">
    <text evidence="1">Belongs to the ATP-dependent AMP-binding enzyme family.</text>
</comment>
<dbReference type="GO" id="GO:0044539">
    <property type="term" value="P:long-chain fatty acid import into cell"/>
    <property type="evidence" value="ECO:0007669"/>
    <property type="project" value="TreeGrafter"/>
</dbReference>
<evidence type="ECO:0000256" key="4">
    <source>
        <dbReference type="ARBA" id="ARBA00041297"/>
    </source>
</evidence>
<evidence type="ECO:0000313" key="8">
    <source>
        <dbReference type="EMBL" id="KAF6732604.1"/>
    </source>
</evidence>
<accession>A0A834CNZ2</accession>
<reference evidence="8" key="1">
    <citation type="journal article" name="BMC Genomics">
        <title>Long-read sequencing and de novo genome assembly of marine medaka (Oryzias melastigma).</title>
        <authorList>
            <person name="Liang P."/>
            <person name="Saqib H.S.A."/>
            <person name="Ni X."/>
            <person name="Shen Y."/>
        </authorList>
    </citation>
    <scope>NUCLEOTIDE SEQUENCE</scope>
    <source>
        <strain evidence="8">Bigg-433</strain>
    </source>
</reference>
<dbReference type="Gene3D" id="3.40.50.12780">
    <property type="entry name" value="N-terminal domain of ligase-like"/>
    <property type="match status" value="1"/>
</dbReference>
<dbReference type="GO" id="GO:0005789">
    <property type="term" value="C:endoplasmic reticulum membrane"/>
    <property type="evidence" value="ECO:0007669"/>
    <property type="project" value="TreeGrafter"/>
</dbReference>
<evidence type="ECO:0000256" key="5">
    <source>
        <dbReference type="ARBA" id="ARBA00048666"/>
    </source>
</evidence>
<evidence type="ECO:0000259" key="7">
    <source>
        <dbReference type="Pfam" id="PF00501"/>
    </source>
</evidence>
<dbReference type="GO" id="GO:0005324">
    <property type="term" value="F:long-chain fatty acid transmembrane transporter activity"/>
    <property type="evidence" value="ECO:0007669"/>
    <property type="project" value="TreeGrafter"/>
</dbReference>
<comment type="catalytic activity">
    <reaction evidence="3">
        <text>a very long-chain fatty acid + ATP + CoA = a very long-chain fatty acyl-CoA + AMP + diphosphate</text>
        <dbReference type="Rhea" id="RHEA:54536"/>
        <dbReference type="ChEBI" id="CHEBI:30616"/>
        <dbReference type="ChEBI" id="CHEBI:33019"/>
        <dbReference type="ChEBI" id="CHEBI:57287"/>
        <dbReference type="ChEBI" id="CHEBI:58950"/>
        <dbReference type="ChEBI" id="CHEBI:138261"/>
        <dbReference type="ChEBI" id="CHEBI:456215"/>
    </reaction>
    <physiologicalReaction direction="left-to-right" evidence="3">
        <dbReference type="Rhea" id="RHEA:54537"/>
    </physiologicalReaction>
</comment>
<dbReference type="AlphaFoldDB" id="A0A834CNZ2"/>
<dbReference type="InterPro" id="IPR042099">
    <property type="entry name" value="ANL_N_sf"/>
</dbReference>
<dbReference type="Pfam" id="PF00501">
    <property type="entry name" value="AMP-binding"/>
    <property type="match status" value="1"/>
</dbReference>
<evidence type="ECO:0000256" key="6">
    <source>
        <dbReference type="SAM" id="MobiDB-lite"/>
    </source>
</evidence>
<dbReference type="InterPro" id="IPR000873">
    <property type="entry name" value="AMP-dep_synth/lig_dom"/>
</dbReference>
<evidence type="ECO:0000256" key="1">
    <source>
        <dbReference type="ARBA" id="ARBA00006432"/>
    </source>
</evidence>
<dbReference type="GO" id="GO:0005886">
    <property type="term" value="C:plasma membrane"/>
    <property type="evidence" value="ECO:0007669"/>
    <property type="project" value="TreeGrafter"/>
</dbReference>
<sequence length="146" mass="16109">MMYVGYRLGQVQRRFYGFLDCFLDRVARHPDKKLIIFEDVSYTYKQADAESNKVARALSAHAQLKPGDTVALFLGNEPLFVWVFLALAKLGLRGGSAEQQHPVQISAALLLLLWSQSPHHQPRSEGSRGGGVPHAEGAGHPCVCPQ</sequence>
<feature type="region of interest" description="Disordered" evidence="6">
    <location>
        <begin position="120"/>
        <end position="146"/>
    </location>
</feature>
<dbReference type="Proteomes" id="UP000646548">
    <property type="component" value="Unassembled WGS sequence"/>
</dbReference>
<evidence type="ECO:0000313" key="9">
    <source>
        <dbReference type="Proteomes" id="UP000646548"/>
    </source>
</evidence>
<dbReference type="GO" id="GO:0004467">
    <property type="term" value="F:long-chain fatty acid-CoA ligase activity"/>
    <property type="evidence" value="ECO:0007669"/>
    <property type="project" value="TreeGrafter"/>
</dbReference>
<comment type="catalytic activity">
    <reaction evidence="5">
        <text>tetracosanoate + ATP + CoA = tetracosanoyl-CoA + AMP + diphosphate</text>
        <dbReference type="Rhea" id="RHEA:33639"/>
        <dbReference type="ChEBI" id="CHEBI:30616"/>
        <dbReference type="ChEBI" id="CHEBI:31014"/>
        <dbReference type="ChEBI" id="CHEBI:33019"/>
        <dbReference type="ChEBI" id="CHEBI:57287"/>
        <dbReference type="ChEBI" id="CHEBI:65052"/>
        <dbReference type="ChEBI" id="CHEBI:456215"/>
    </reaction>
    <physiologicalReaction direction="left-to-right" evidence="5">
        <dbReference type="Rhea" id="RHEA:33640"/>
    </physiologicalReaction>
</comment>
<feature type="domain" description="AMP-dependent synthetase/ligase" evidence="7">
    <location>
        <begin position="24"/>
        <end position="92"/>
    </location>
</feature>
<evidence type="ECO:0000256" key="2">
    <source>
        <dbReference type="ARBA" id="ARBA00022598"/>
    </source>
</evidence>
<keyword evidence="2" id="KW-0436">Ligase</keyword>
<comment type="caution">
    <text evidence="8">The sequence shown here is derived from an EMBL/GenBank/DDBJ whole genome shotgun (WGS) entry which is preliminary data.</text>
</comment>
<organism evidence="8 9">
    <name type="scientific">Oryzias melastigma</name>
    <name type="common">Marine medaka</name>
    <dbReference type="NCBI Taxonomy" id="30732"/>
    <lineage>
        <taxon>Eukaryota</taxon>
        <taxon>Metazoa</taxon>
        <taxon>Chordata</taxon>
        <taxon>Craniata</taxon>
        <taxon>Vertebrata</taxon>
        <taxon>Euteleostomi</taxon>
        <taxon>Actinopterygii</taxon>
        <taxon>Neopterygii</taxon>
        <taxon>Teleostei</taxon>
        <taxon>Neoteleostei</taxon>
        <taxon>Acanthomorphata</taxon>
        <taxon>Ovalentaria</taxon>
        <taxon>Atherinomorphae</taxon>
        <taxon>Beloniformes</taxon>
        <taxon>Adrianichthyidae</taxon>
        <taxon>Oryziinae</taxon>
        <taxon>Oryzias</taxon>
    </lineage>
</organism>
<dbReference type="PANTHER" id="PTHR43107">
    <property type="entry name" value="LONG-CHAIN FATTY ACID TRANSPORT PROTEIN"/>
    <property type="match status" value="1"/>
</dbReference>
<gene>
    <name evidence="8" type="ORF">FQA47_011150</name>
</gene>